<gene>
    <name evidence="1" type="ORF">QYM36_017262</name>
</gene>
<keyword evidence="2" id="KW-1185">Reference proteome</keyword>
<evidence type="ECO:0000313" key="2">
    <source>
        <dbReference type="Proteomes" id="UP001187531"/>
    </source>
</evidence>
<accession>A0AA88H7N2</accession>
<proteinExistence type="predicted"/>
<reference evidence="1" key="1">
    <citation type="submission" date="2023-07" db="EMBL/GenBank/DDBJ databases">
        <title>Chromosome-level genome assembly of Artemia franciscana.</title>
        <authorList>
            <person name="Jo E."/>
        </authorList>
    </citation>
    <scope>NUCLEOTIDE SEQUENCE</scope>
    <source>
        <tissue evidence="1">Whole body</tissue>
    </source>
</reference>
<dbReference type="AlphaFoldDB" id="A0AA88H7N2"/>
<evidence type="ECO:0000313" key="1">
    <source>
        <dbReference type="EMBL" id="KAK2705154.1"/>
    </source>
</evidence>
<name>A0AA88H7N2_ARTSF</name>
<dbReference type="Proteomes" id="UP001187531">
    <property type="component" value="Unassembled WGS sequence"/>
</dbReference>
<organism evidence="1 2">
    <name type="scientific">Artemia franciscana</name>
    <name type="common">Brine shrimp</name>
    <name type="synonym">Artemia sanfranciscana</name>
    <dbReference type="NCBI Taxonomy" id="6661"/>
    <lineage>
        <taxon>Eukaryota</taxon>
        <taxon>Metazoa</taxon>
        <taxon>Ecdysozoa</taxon>
        <taxon>Arthropoda</taxon>
        <taxon>Crustacea</taxon>
        <taxon>Branchiopoda</taxon>
        <taxon>Anostraca</taxon>
        <taxon>Artemiidae</taxon>
        <taxon>Artemia</taxon>
    </lineage>
</organism>
<dbReference type="EMBL" id="JAVRJZ010000021">
    <property type="protein sequence ID" value="KAK2705154.1"/>
    <property type="molecule type" value="Genomic_DNA"/>
</dbReference>
<sequence>MEHEHIEREAGPRDITSDSLSSCYLKLCLHLTGPISGKRPCFEETSGRCQFSYISCSFHAEVSFEGGSKGCWRRTSAHDMWLNKKRMKENLNELHTEVFKKKVTTASTFVHPEQLPPTSDAAKFYSYSVVYQVQVWSGDPDSKLKAEECGWKNKDDFLYPLTTNPPLAPRLLLKVVKCSCLVECISTRCGCFKNG</sequence>
<comment type="caution">
    <text evidence="1">The sequence shown here is derived from an EMBL/GenBank/DDBJ whole genome shotgun (WGS) entry which is preliminary data.</text>
</comment>
<protein>
    <submittedName>
        <fullName evidence="1">Uncharacterized protein</fullName>
    </submittedName>
</protein>